<sequence>MVQSIHTTNHSVDYGSKHSSNGAEYSNEVDCSDSGAEYANKIAEHSDNNEAEHGLRCKAFIIVQSIQTMRQNVLRTRQNNRTTKKSMDYDAAHLAADFV</sequence>
<protein>
    <submittedName>
        <fullName evidence="2">Uncharacterized protein</fullName>
    </submittedName>
</protein>
<feature type="region of interest" description="Disordered" evidence="1">
    <location>
        <begin position="1"/>
        <end position="31"/>
    </location>
</feature>
<evidence type="ECO:0000313" key="3">
    <source>
        <dbReference type="Proteomes" id="UP001634394"/>
    </source>
</evidence>
<reference evidence="2 3" key="1">
    <citation type="submission" date="2024-11" db="EMBL/GenBank/DDBJ databases">
        <title>Chromosome-level genome assembly of the freshwater bivalve Anodonta woodiana.</title>
        <authorList>
            <person name="Chen X."/>
        </authorList>
    </citation>
    <scope>NUCLEOTIDE SEQUENCE [LARGE SCALE GENOMIC DNA]</scope>
    <source>
        <strain evidence="2">MN2024</strain>
        <tissue evidence="2">Gills</tissue>
    </source>
</reference>
<organism evidence="2 3">
    <name type="scientific">Sinanodonta woodiana</name>
    <name type="common">Chinese pond mussel</name>
    <name type="synonym">Anodonta woodiana</name>
    <dbReference type="NCBI Taxonomy" id="1069815"/>
    <lineage>
        <taxon>Eukaryota</taxon>
        <taxon>Metazoa</taxon>
        <taxon>Spiralia</taxon>
        <taxon>Lophotrochozoa</taxon>
        <taxon>Mollusca</taxon>
        <taxon>Bivalvia</taxon>
        <taxon>Autobranchia</taxon>
        <taxon>Heteroconchia</taxon>
        <taxon>Palaeoheterodonta</taxon>
        <taxon>Unionida</taxon>
        <taxon>Unionoidea</taxon>
        <taxon>Unionidae</taxon>
        <taxon>Unioninae</taxon>
        <taxon>Sinanodonta</taxon>
    </lineage>
</organism>
<proteinExistence type="predicted"/>
<dbReference type="AlphaFoldDB" id="A0ABD3T6V6"/>
<feature type="non-terminal residue" evidence="2">
    <location>
        <position position="99"/>
    </location>
</feature>
<evidence type="ECO:0000256" key="1">
    <source>
        <dbReference type="SAM" id="MobiDB-lite"/>
    </source>
</evidence>
<dbReference type="Proteomes" id="UP001634394">
    <property type="component" value="Unassembled WGS sequence"/>
</dbReference>
<keyword evidence="3" id="KW-1185">Reference proteome</keyword>
<gene>
    <name evidence="2" type="ORF">ACJMK2_024026</name>
</gene>
<feature type="compositionally biased region" description="Polar residues" evidence="1">
    <location>
        <begin position="1"/>
        <end position="24"/>
    </location>
</feature>
<dbReference type="EMBL" id="JBJQND010000019">
    <property type="protein sequence ID" value="KAL3832376.1"/>
    <property type="molecule type" value="Genomic_DNA"/>
</dbReference>
<name>A0ABD3T6V6_SINWO</name>
<accession>A0ABD3T6V6</accession>
<evidence type="ECO:0000313" key="2">
    <source>
        <dbReference type="EMBL" id="KAL3832376.1"/>
    </source>
</evidence>
<comment type="caution">
    <text evidence="2">The sequence shown here is derived from an EMBL/GenBank/DDBJ whole genome shotgun (WGS) entry which is preliminary data.</text>
</comment>